<proteinExistence type="inferred from homology"/>
<keyword evidence="2 7" id="KW-0813">Transport</keyword>
<dbReference type="InterPro" id="IPR000515">
    <property type="entry name" value="MetI-like"/>
</dbReference>
<keyword evidence="5 7" id="KW-1133">Transmembrane helix</keyword>
<evidence type="ECO:0000256" key="7">
    <source>
        <dbReference type="RuleBase" id="RU363032"/>
    </source>
</evidence>
<dbReference type="GO" id="GO:0005886">
    <property type="term" value="C:plasma membrane"/>
    <property type="evidence" value="ECO:0007669"/>
    <property type="project" value="UniProtKB-SubCell"/>
</dbReference>
<dbReference type="InterPro" id="IPR035906">
    <property type="entry name" value="MetI-like_sf"/>
</dbReference>
<feature type="domain" description="ABC transmembrane type-1" evidence="8">
    <location>
        <begin position="97"/>
        <end position="318"/>
    </location>
</feature>
<feature type="transmembrane region" description="Helical" evidence="7">
    <location>
        <begin position="299"/>
        <end position="325"/>
    </location>
</feature>
<feature type="transmembrane region" description="Helical" evidence="7">
    <location>
        <begin position="253"/>
        <end position="279"/>
    </location>
</feature>
<evidence type="ECO:0000256" key="5">
    <source>
        <dbReference type="ARBA" id="ARBA00022989"/>
    </source>
</evidence>
<dbReference type="InterPro" id="IPR045621">
    <property type="entry name" value="BPD_transp_1_N"/>
</dbReference>
<organism evidence="9 10">
    <name type="scientific">Bremerella alba</name>
    <dbReference type="NCBI Taxonomy" id="980252"/>
    <lineage>
        <taxon>Bacteria</taxon>
        <taxon>Pseudomonadati</taxon>
        <taxon>Planctomycetota</taxon>
        <taxon>Planctomycetia</taxon>
        <taxon>Pirellulales</taxon>
        <taxon>Pirellulaceae</taxon>
        <taxon>Bremerella</taxon>
    </lineage>
</organism>
<comment type="caution">
    <text evidence="9">The sequence shown here is derived from an EMBL/GenBank/DDBJ whole genome shotgun (WGS) entry which is preliminary data.</text>
</comment>
<keyword evidence="4 7" id="KW-0812">Transmembrane</keyword>
<dbReference type="GO" id="GO:0055085">
    <property type="term" value="P:transmembrane transport"/>
    <property type="evidence" value="ECO:0007669"/>
    <property type="project" value="InterPro"/>
</dbReference>
<evidence type="ECO:0000256" key="3">
    <source>
        <dbReference type="ARBA" id="ARBA00022475"/>
    </source>
</evidence>
<dbReference type="PANTHER" id="PTHR43163">
    <property type="entry name" value="DIPEPTIDE TRANSPORT SYSTEM PERMEASE PROTEIN DPPB-RELATED"/>
    <property type="match status" value="1"/>
</dbReference>
<comment type="subcellular location">
    <subcellularLocation>
        <location evidence="1 7">Cell membrane</location>
        <topology evidence="1 7">Multi-pass membrane protein</topology>
    </subcellularLocation>
</comment>
<keyword evidence="3" id="KW-1003">Cell membrane</keyword>
<evidence type="ECO:0000313" key="9">
    <source>
        <dbReference type="EMBL" id="MBA2117283.1"/>
    </source>
</evidence>
<dbReference type="Pfam" id="PF19300">
    <property type="entry name" value="BPD_transp_1_N"/>
    <property type="match status" value="1"/>
</dbReference>
<evidence type="ECO:0000259" key="8">
    <source>
        <dbReference type="PROSITE" id="PS50928"/>
    </source>
</evidence>
<sequence length="335" mass="36706">MVWAMLIQRLAQAVVTMLIAVLAIFVAVRVLPANPVIAQFGQHAVPEKIEKEMEERGWNKPLWQQAITFVGQMAQGNLGESFARPGEKISSRLGQAVPATLELTFAAMLIAIPVGVFVGTIAALWRNAWPDWISMAIALLGVSIPVFFLAICLIVAFPLMPTGYRLPPGTQHQLHTEFYFFEALLTGQFQLAAVSARHLVLPAIALSTIPLAVVSRVTRNSMLEVLDADYLRTARAKGASLLRMIVRHAFPNASLSVLNIVGFQLGMLLSGAILTETVFNWPGLGRYVVDAIRDYDYAVVQACALVLAGLFVTLNLTLDVLFLVFDPRLREGNRS</sequence>
<feature type="transmembrane region" description="Helical" evidence="7">
    <location>
        <begin position="137"/>
        <end position="160"/>
    </location>
</feature>
<feature type="transmembrane region" description="Helical" evidence="7">
    <location>
        <begin position="189"/>
        <end position="214"/>
    </location>
</feature>
<dbReference type="EMBL" id="JABRWO010000014">
    <property type="protein sequence ID" value="MBA2117283.1"/>
    <property type="molecule type" value="Genomic_DNA"/>
</dbReference>
<dbReference type="PROSITE" id="PS50928">
    <property type="entry name" value="ABC_TM1"/>
    <property type="match status" value="1"/>
</dbReference>
<evidence type="ECO:0000256" key="4">
    <source>
        <dbReference type="ARBA" id="ARBA00022692"/>
    </source>
</evidence>
<evidence type="ECO:0000256" key="6">
    <source>
        <dbReference type="ARBA" id="ARBA00023136"/>
    </source>
</evidence>
<feature type="transmembrane region" description="Helical" evidence="7">
    <location>
        <begin position="103"/>
        <end position="125"/>
    </location>
</feature>
<dbReference type="Pfam" id="PF00528">
    <property type="entry name" value="BPD_transp_1"/>
    <property type="match status" value="1"/>
</dbReference>
<gene>
    <name evidence="9" type="primary">dppB_2</name>
    <name evidence="9" type="ORF">HOV93_44790</name>
</gene>
<accession>A0A7V8V9A4</accession>
<dbReference type="Gene3D" id="1.10.3720.10">
    <property type="entry name" value="MetI-like"/>
    <property type="match status" value="1"/>
</dbReference>
<reference evidence="9 10" key="1">
    <citation type="submission" date="2020-05" db="EMBL/GenBank/DDBJ databases">
        <title>Bremerella alba sp. nov., a novel planctomycete isolated from the surface of the macroalga Fucus spiralis.</title>
        <authorList>
            <person name="Godinho O."/>
            <person name="Botelho R."/>
            <person name="Albuquerque L."/>
            <person name="Wiegand S."/>
            <person name="Da Costa M.S."/>
            <person name="Lobo-Da-Cunha A."/>
            <person name="Jogler C."/>
            <person name="Lage O.M."/>
        </authorList>
    </citation>
    <scope>NUCLEOTIDE SEQUENCE [LARGE SCALE GENOMIC DNA]</scope>
    <source>
        <strain evidence="9 10">FF15</strain>
    </source>
</reference>
<dbReference type="Proteomes" id="UP000551616">
    <property type="component" value="Unassembled WGS sequence"/>
</dbReference>
<dbReference type="SUPFAM" id="SSF161098">
    <property type="entry name" value="MetI-like"/>
    <property type="match status" value="1"/>
</dbReference>
<comment type="similarity">
    <text evidence="7">Belongs to the binding-protein-dependent transport system permease family.</text>
</comment>
<protein>
    <submittedName>
        <fullName evidence="9">Dipeptide transport system permease protein DppB</fullName>
    </submittedName>
</protein>
<evidence type="ECO:0000256" key="2">
    <source>
        <dbReference type="ARBA" id="ARBA00022448"/>
    </source>
</evidence>
<name>A0A7V8V9A4_9BACT</name>
<feature type="transmembrane region" description="Helical" evidence="7">
    <location>
        <begin position="12"/>
        <end position="31"/>
    </location>
</feature>
<dbReference type="CDD" id="cd06261">
    <property type="entry name" value="TM_PBP2"/>
    <property type="match status" value="1"/>
</dbReference>
<dbReference type="PANTHER" id="PTHR43163:SF6">
    <property type="entry name" value="DIPEPTIDE TRANSPORT SYSTEM PERMEASE PROTEIN DPPB-RELATED"/>
    <property type="match status" value="1"/>
</dbReference>
<keyword evidence="10" id="KW-1185">Reference proteome</keyword>
<evidence type="ECO:0000313" key="10">
    <source>
        <dbReference type="Proteomes" id="UP000551616"/>
    </source>
</evidence>
<evidence type="ECO:0000256" key="1">
    <source>
        <dbReference type="ARBA" id="ARBA00004651"/>
    </source>
</evidence>
<dbReference type="AlphaFoldDB" id="A0A7V8V9A4"/>
<keyword evidence="6 7" id="KW-0472">Membrane</keyword>